<evidence type="ECO:0000256" key="1">
    <source>
        <dbReference type="SAM" id="Phobius"/>
    </source>
</evidence>
<evidence type="ECO:0008006" key="5">
    <source>
        <dbReference type="Google" id="ProtNLM"/>
    </source>
</evidence>
<evidence type="ECO:0000313" key="3">
    <source>
        <dbReference type="EMBL" id="MCG2632696.1"/>
    </source>
</evidence>
<keyword evidence="2" id="KW-0732">Signal</keyword>
<reference evidence="3" key="1">
    <citation type="submission" date="2022-01" db="EMBL/GenBank/DDBJ databases">
        <title>Genome sequnece data of strain Bradyrhizobium sp. nov.</title>
        <authorList>
            <person name="Zhang J."/>
        </authorList>
    </citation>
    <scope>NUCLEOTIDE SEQUENCE</scope>
    <source>
        <strain evidence="3">WYCCWR 13023</strain>
    </source>
</reference>
<dbReference type="Proteomes" id="UP001139054">
    <property type="component" value="Unassembled WGS sequence"/>
</dbReference>
<evidence type="ECO:0000256" key="2">
    <source>
        <dbReference type="SAM" id="SignalP"/>
    </source>
</evidence>
<name>A0A9X1RIJ9_9BRAD</name>
<dbReference type="EMBL" id="JAKLTY010000047">
    <property type="protein sequence ID" value="MCG2632696.1"/>
    <property type="molecule type" value="Genomic_DNA"/>
</dbReference>
<organism evidence="3 4">
    <name type="scientific">Bradyrhizobium zhengyangense</name>
    <dbReference type="NCBI Taxonomy" id="2911009"/>
    <lineage>
        <taxon>Bacteria</taxon>
        <taxon>Pseudomonadati</taxon>
        <taxon>Pseudomonadota</taxon>
        <taxon>Alphaproteobacteria</taxon>
        <taxon>Hyphomicrobiales</taxon>
        <taxon>Nitrobacteraceae</taxon>
        <taxon>Bradyrhizobium</taxon>
    </lineage>
</organism>
<sequence>MRNFHIAIAGAAISALAFIGSAQASIVNSGDFQVTEGQNNLPSEDKIFFDAATNTTTSGHVGSQTGTTILTFTAGTTVDYKNGFASIDSTSNASSTFYHTLLISAPTGYTFTDLVFDVLNPPNFSVLASNGGSSVLTNQPNGNTEYTALALHGTSLTWIELLSDTGFKQTKQFEVSGLTRVGGVPETSTWAMLILGFAGVGFLAYRRKNESTVLRVA</sequence>
<keyword evidence="1" id="KW-0472">Membrane</keyword>
<protein>
    <recommendedName>
        <fullName evidence="5">PEP-CTERM protein-sorting domain-containing protein</fullName>
    </recommendedName>
</protein>
<dbReference type="AlphaFoldDB" id="A0A9X1RIJ9"/>
<proteinExistence type="predicted"/>
<keyword evidence="1" id="KW-0812">Transmembrane</keyword>
<keyword evidence="1" id="KW-1133">Transmembrane helix</keyword>
<comment type="caution">
    <text evidence="3">The sequence shown here is derived from an EMBL/GenBank/DDBJ whole genome shotgun (WGS) entry which is preliminary data.</text>
</comment>
<feature type="signal peptide" evidence="2">
    <location>
        <begin position="1"/>
        <end position="24"/>
    </location>
</feature>
<feature type="transmembrane region" description="Helical" evidence="1">
    <location>
        <begin position="188"/>
        <end position="205"/>
    </location>
</feature>
<gene>
    <name evidence="3" type="ORF">L6654_39535</name>
</gene>
<feature type="chain" id="PRO_5040910709" description="PEP-CTERM protein-sorting domain-containing protein" evidence="2">
    <location>
        <begin position="25"/>
        <end position="217"/>
    </location>
</feature>
<evidence type="ECO:0000313" key="4">
    <source>
        <dbReference type="Proteomes" id="UP001139054"/>
    </source>
</evidence>
<accession>A0A9X1RIJ9</accession>